<dbReference type="PANTHER" id="PTHR35179:SF2">
    <property type="entry name" value="START DOMAIN-CONTAINING PROTEIN"/>
    <property type="match status" value="1"/>
</dbReference>
<accession>A0A8H3C6B7</accession>
<feature type="region of interest" description="Disordered" evidence="1">
    <location>
        <begin position="153"/>
        <end position="180"/>
    </location>
</feature>
<name>A0A8H3C6B7_9AGAM</name>
<protein>
    <recommendedName>
        <fullName evidence="4">Zn(2)-C6 fungal-type domain-containing protein</fullName>
    </recommendedName>
</protein>
<dbReference type="Pfam" id="PF11951">
    <property type="entry name" value="Fungal_trans_2"/>
    <property type="match status" value="1"/>
</dbReference>
<evidence type="ECO:0000313" key="2">
    <source>
        <dbReference type="EMBL" id="CAE6475126.1"/>
    </source>
</evidence>
<evidence type="ECO:0000256" key="1">
    <source>
        <dbReference type="SAM" id="MobiDB-lite"/>
    </source>
</evidence>
<sequence>MQRKCTYRNKKCDLTRGPNGCRRCTQAGIDCGGYPATNSRMPKPKHSDRTKNLTRQVRHPEQIELYQSLLPICLPVPNDPSLSAGTSSATAIIEDWGPNFDSLGWNSHLLAPHQSTDPYSCVISPHGQLPNTTVEQSPNLAVQLLTPPAEGNVNTPDNPPALPYTPKSPPFSTVHGPSTGCEQVLGLGQGQNFDPYPQVESVTDLPINLEDDVDKDDPENVLAGVLPELALDREVESNIIPFAAYAFTSWLNRFIFEPGRASSLARATIIRGHSFGQEALQQMILVAKTVLAVSKSTDYELQFYAEMYQQLMGRVLEARTCNALTREAAMKAMGSCHEFISITSKVGSLANVLHLMDIYAPVFRQACPESSGLVNLPQRLIAPTAEVSLKYFASYDVIQSVITHRPMLFRYDLGITSPQVEVLLDADDRPGLRWSIGIPDRLVIALARINILLEDYGACVDQKVTQELRNEITEACKPVAPSSPEDDPTLMVGRLMVQESWRLVGYVYLYMGLCGADSKDARVVKVQKQFMRLLESVKSRRNPDVFLIIPMVILGIATSSPADRSILLTRLWSVSECRRSGTIGNDVARMLNDIWERTKERPAVWSDLRLACLRVVGILIGTYGCLGGRRGRGGFQHRAKSAPSAKLQEGLLDEIESISVPTVSLSILDKVEATNVIPLGSYNWIDHSTPTIIIPGTPPSWKQPRLPLQLSPDVGNTFIDQNSARLPMNPLEPLLRAINVTQNQLGNDFKLANEDIDIVTDRNGLRKLMKFITFHGPNRDPRPGRNSEFRIDAQLAPNGRTLVLTRHEEEFIDTSTKFKGYGHNFEKATTEFATPLVTKSNRTHEPQLKPTGYHRITRYDLLGLRFLVRYEVDAMDTTQNSDLDDLVASFSQSSLSNSNPKTESAKLENIIHVPQSELCHIVHGSLVPQNQVIELKAVFKIAWNDVYPQLFLSRTPMLKVGKHSDGYISTIQTYTSESNEMKSAHDQLTPDFVALVELLKRVRDVAKKRNLVGHDRPFAVYWSGNGDLKVRTVRYDHAKNLLSAEELASF</sequence>
<dbReference type="AlphaFoldDB" id="A0A8H3C6B7"/>
<proteinExistence type="predicted"/>
<evidence type="ECO:0008006" key="4">
    <source>
        <dbReference type="Google" id="ProtNLM"/>
    </source>
</evidence>
<dbReference type="PANTHER" id="PTHR35179">
    <property type="entry name" value="PROTEIN CBG02620"/>
    <property type="match status" value="1"/>
</dbReference>
<evidence type="ECO:0000313" key="3">
    <source>
        <dbReference type="Proteomes" id="UP000663843"/>
    </source>
</evidence>
<dbReference type="EMBL" id="CAJMWT010003603">
    <property type="protein sequence ID" value="CAE6475126.1"/>
    <property type="molecule type" value="Genomic_DNA"/>
</dbReference>
<feature type="region of interest" description="Disordered" evidence="1">
    <location>
        <begin position="35"/>
        <end position="54"/>
    </location>
</feature>
<comment type="caution">
    <text evidence="2">The sequence shown here is derived from an EMBL/GenBank/DDBJ whole genome shotgun (WGS) entry which is preliminary data.</text>
</comment>
<gene>
    <name evidence="2" type="ORF">RDB_LOCUS111332</name>
</gene>
<feature type="compositionally biased region" description="Pro residues" evidence="1">
    <location>
        <begin position="157"/>
        <end position="169"/>
    </location>
</feature>
<dbReference type="Proteomes" id="UP000663843">
    <property type="component" value="Unassembled WGS sequence"/>
</dbReference>
<reference evidence="2" key="1">
    <citation type="submission" date="2021-01" db="EMBL/GenBank/DDBJ databases">
        <authorList>
            <person name="Kaushik A."/>
        </authorList>
    </citation>
    <scope>NUCLEOTIDE SEQUENCE</scope>
    <source>
        <strain evidence="2">AG2-2IIIB</strain>
    </source>
</reference>
<organism evidence="2 3">
    <name type="scientific">Rhizoctonia solani</name>
    <dbReference type="NCBI Taxonomy" id="456999"/>
    <lineage>
        <taxon>Eukaryota</taxon>
        <taxon>Fungi</taxon>
        <taxon>Dikarya</taxon>
        <taxon>Basidiomycota</taxon>
        <taxon>Agaricomycotina</taxon>
        <taxon>Agaricomycetes</taxon>
        <taxon>Cantharellales</taxon>
        <taxon>Ceratobasidiaceae</taxon>
        <taxon>Rhizoctonia</taxon>
    </lineage>
</organism>
<dbReference type="InterPro" id="IPR021858">
    <property type="entry name" value="Fun_TF"/>
</dbReference>